<dbReference type="Gene3D" id="1.10.260.40">
    <property type="entry name" value="lambda repressor-like DNA-binding domains"/>
    <property type="match status" value="1"/>
</dbReference>
<dbReference type="Proteomes" id="UP000581688">
    <property type="component" value="Unassembled WGS sequence"/>
</dbReference>
<organism evidence="2 3">
    <name type="scientific">Salirhabdus euzebyi</name>
    <dbReference type="NCBI Taxonomy" id="394506"/>
    <lineage>
        <taxon>Bacteria</taxon>
        <taxon>Bacillati</taxon>
        <taxon>Bacillota</taxon>
        <taxon>Bacilli</taxon>
        <taxon>Bacillales</taxon>
        <taxon>Bacillaceae</taxon>
        <taxon>Salirhabdus</taxon>
    </lineage>
</organism>
<dbReference type="SUPFAM" id="SSF47413">
    <property type="entry name" value="lambda repressor-like DNA-binding domains"/>
    <property type="match status" value="1"/>
</dbReference>
<sequence>MTGQSKLAAWRRFYNISQEEMARLIGITLRSYINKENGATQFKMDEMFLISNKIGKPIEEIFLPTNFMSHEIKGEGNATTESKSFNTNS</sequence>
<dbReference type="GO" id="GO:0003677">
    <property type="term" value="F:DNA binding"/>
    <property type="evidence" value="ECO:0007669"/>
    <property type="project" value="UniProtKB-KW"/>
</dbReference>
<dbReference type="CDD" id="cd00093">
    <property type="entry name" value="HTH_XRE"/>
    <property type="match status" value="1"/>
</dbReference>
<reference evidence="2 3" key="1">
    <citation type="submission" date="2020-08" db="EMBL/GenBank/DDBJ databases">
        <title>Genomic Encyclopedia of Type Strains, Phase IV (KMG-IV): sequencing the most valuable type-strain genomes for metagenomic binning, comparative biology and taxonomic classification.</title>
        <authorList>
            <person name="Goeker M."/>
        </authorList>
    </citation>
    <scope>NUCLEOTIDE SEQUENCE [LARGE SCALE GENOMIC DNA]</scope>
    <source>
        <strain evidence="2 3">DSM 19612</strain>
    </source>
</reference>
<proteinExistence type="predicted"/>
<evidence type="ECO:0000313" key="3">
    <source>
        <dbReference type="Proteomes" id="UP000581688"/>
    </source>
</evidence>
<dbReference type="SMART" id="SM00530">
    <property type="entry name" value="HTH_XRE"/>
    <property type="match status" value="1"/>
</dbReference>
<dbReference type="Pfam" id="PF01381">
    <property type="entry name" value="HTH_3"/>
    <property type="match status" value="1"/>
</dbReference>
<evidence type="ECO:0000259" key="1">
    <source>
        <dbReference type="PROSITE" id="PS50943"/>
    </source>
</evidence>
<feature type="domain" description="HTH cro/C1-type" evidence="1">
    <location>
        <begin position="7"/>
        <end position="61"/>
    </location>
</feature>
<dbReference type="InterPro" id="IPR010982">
    <property type="entry name" value="Lambda_DNA-bd_dom_sf"/>
</dbReference>
<dbReference type="RefSeq" id="WP_174494429.1">
    <property type="nucleotide sequence ID" value="NZ_CADDWK010000001.1"/>
</dbReference>
<gene>
    <name evidence="2" type="ORF">HNQ94_000440</name>
</gene>
<comment type="caution">
    <text evidence="2">The sequence shown here is derived from an EMBL/GenBank/DDBJ whole genome shotgun (WGS) entry which is preliminary data.</text>
</comment>
<keyword evidence="2" id="KW-0238">DNA-binding</keyword>
<evidence type="ECO:0000313" key="2">
    <source>
        <dbReference type="EMBL" id="MBB6452019.1"/>
    </source>
</evidence>
<protein>
    <submittedName>
        <fullName evidence="2">DNA-binding XRE family transcriptional regulator</fullName>
    </submittedName>
</protein>
<name>A0A841PT65_9BACI</name>
<dbReference type="InterPro" id="IPR001387">
    <property type="entry name" value="Cro/C1-type_HTH"/>
</dbReference>
<keyword evidence="3" id="KW-1185">Reference proteome</keyword>
<dbReference type="PROSITE" id="PS50943">
    <property type="entry name" value="HTH_CROC1"/>
    <property type="match status" value="1"/>
</dbReference>
<accession>A0A841PT65</accession>
<dbReference type="AlphaFoldDB" id="A0A841PT65"/>
<dbReference type="EMBL" id="JACHGH010000001">
    <property type="protein sequence ID" value="MBB6452019.1"/>
    <property type="molecule type" value="Genomic_DNA"/>
</dbReference>